<name>A0A2S0N5R3_9BURK</name>
<accession>A0A2S0N5R3</accession>
<dbReference type="AlphaFoldDB" id="A0A2S0N5R3"/>
<reference evidence="1 2" key="1">
    <citation type="submission" date="2018-03" db="EMBL/GenBank/DDBJ databases">
        <title>Genome sequencing of Simplicispira sp.</title>
        <authorList>
            <person name="Kim S.-J."/>
            <person name="Heo J."/>
            <person name="Kwon S.-W."/>
        </authorList>
    </citation>
    <scope>NUCLEOTIDE SEQUENCE [LARGE SCALE GENOMIC DNA]</scope>
    <source>
        <strain evidence="1 2">SC1-8</strain>
        <plasmid evidence="1 2">unnamed1</plasmid>
    </source>
</reference>
<evidence type="ECO:0000313" key="1">
    <source>
        <dbReference type="EMBL" id="AVO43489.1"/>
    </source>
</evidence>
<keyword evidence="2" id="KW-1185">Reference proteome</keyword>
<evidence type="ECO:0000313" key="2">
    <source>
        <dbReference type="Proteomes" id="UP000239326"/>
    </source>
</evidence>
<sequence length="111" mass="12449">MSGSVAHRLGDQVFAAVKHSSVIRQRCKIETFKRLVRHQCTTRAVSTCTGLFNQPHAIHDSDTIFRVIVIHPRVVICMEADPTIYLTVGDRLDFNFILRVSEAQNVADSKG</sequence>
<organism evidence="1 2">
    <name type="scientific">Simplicispira suum</name>
    <dbReference type="NCBI Taxonomy" id="2109915"/>
    <lineage>
        <taxon>Bacteria</taxon>
        <taxon>Pseudomonadati</taxon>
        <taxon>Pseudomonadota</taxon>
        <taxon>Betaproteobacteria</taxon>
        <taxon>Burkholderiales</taxon>
        <taxon>Comamonadaceae</taxon>
        <taxon>Simplicispira</taxon>
    </lineage>
</organism>
<dbReference type="Proteomes" id="UP000239326">
    <property type="component" value="Plasmid unnamed1"/>
</dbReference>
<dbReference type="EMBL" id="CP027670">
    <property type="protein sequence ID" value="AVO43489.1"/>
    <property type="molecule type" value="Genomic_DNA"/>
</dbReference>
<gene>
    <name evidence="1" type="ORF">C6571_18880</name>
</gene>
<protein>
    <submittedName>
        <fullName evidence="1">Uncharacterized protein</fullName>
    </submittedName>
</protein>
<geneLocation type="plasmid" evidence="1 2">
    <name>unnamed1</name>
</geneLocation>
<proteinExistence type="predicted"/>
<keyword evidence="1" id="KW-0614">Plasmid</keyword>
<dbReference type="KEGG" id="simp:C6571_18880"/>